<keyword evidence="2" id="KW-1185">Reference proteome</keyword>
<evidence type="ECO:0000313" key="2">
    <source>
        <dbReference type="Proteomes" id="UP000321058"/>
    </source>
</evidence>
<name>A0A512N9X6_9HYPH</name>
<dbReference type="EMBL" id="BKAJ01000045">
    <property type="protein sequence ID" value="GEP55787.1"/>
    <property type="molecule type" value="Genomic_DNA"/>
</dbReference>
<dbReference type="AlphaFoldDB" id="A0A512N9X6"/>
<organism evidence="1 2">
    <name type="scientific">Reyranella soli</name>
    <dbReference type="NCBI Taxonomy" id="1230389"/>
    <lineage>
        <taxon>Bacteria</taxon>
        <taxon>Pseudomonadati</taxon>
        <taxon>Pseudomonadota</taxon>
        <taxon>Alphaproteobacteria</taxon>
        <taxon>Hyphomicrobiales</taxon>
        <taxon>Reyranellaceae</taxon>
        <taxon>Reyranella</taxon>
    </lineage>
</organism>
<proteinExistence type="predicted"/>
<evidence type="ECO:0000313" key="1">
    <source>
        <dbReference type="EMBL" id="GEP55787.1"/>
    </source>
</evidence>
<sequence>MVINGTAVLAFGIMSVIGVAVHNNHRANAASPTIAAVEMAAASRESATSELPPGYWGNPATSPLAGFTPLALPPARPILRLN</sequence>
<dbReference type="RefSeq" id="WP_147149862.1">
    <property type="nucleotide sequence ID" value="NZ_BKAJ01000045.1"/>
</dbReference>
<protein>
    <submittedName>
        <fullName evidence="1">Uncharacterized protein</fullName>
    </submittedName>
</protein>
<gene>
    <name evidence="1" type="ORF">RSO01_29530</name>
</gene>
<dbReference type="Proteomes" id="UP000321058">
    <property type="component" value="Unassembled WGS sequence"/>
</dbReference>
<comment type="caution">
    <text evidence="1">The sequence shown here is derived from an EMBL/GenBank/DDBJ whole genome shotgun (WGS) entry which is preliminary data.</text>
</comment>
<accession>A0A512N9X6</accession>
<reference evidence="1 2" key="1">
    <citation type="submission" date="2019-07" db="EMBL/GenBank/DDBJ databases">
        <title>Whole genome shotgun sequence of Reyranella soli NBRC 108950.</title>
        <authorList>
            <person name="Hosoyama A."/>
            <person name="Uohara A."/>
            <person name="Ohji S."/>
            <person name="Ichikawa N."/>
        </authorList>
    </citation>
    <scope>NUCLEOTIDE SEQUENCE [LARGE SCALE GENOMIC DNA]</scope>
    <source>
        <strain evidence="1 2">NBRC 108950</strain>
    </source>
</reference>